<keyword evidence="9" id="KW-1185">Reference proteome</keyword>
<dbReference type="PRINTS" id="PR00035">
    <property type="entry name" value="HTHGNTR"/>
</dbReference>
<evidence type="ECO:0000256" key="2">
    <source>
        <dbReference type="ARBA" id="ARBA00021531"/>
    </source>
</evidence>
<dbReference type="PANTHER" id="PTHR46577">
    <property type="entry name" value="HTH-TYPE TRANSCRIPTIONAL REGULATORY PROTEIN GABR"/>
    <property type="match status" value="1"/>
</dbReference>
<evidence type="ECO:0000256" key="1">
    <source>
        <dbReference type="ARBA" id="ARBA00005384"/>
    </source>
</evidence>
<dbReference type="SUPFAM" id="SSF53383">
    <property type="entry name" value="PLP-dependent transferases"/>
    <property type="match status" value="1"/>
</dbReference>
<comment type="caution">
    <text evidence="8">The sequence shown here is derived from an EMBL/GenBank/DDBJ whole genome shotgun (WGS) entry which is preliminary data.</text>
</comment>
<dbReference type="EMBL" id="BSOG01000001">
    <property type="protein sequence ID" value="GLR12240.1"/>
    <property type="molecule type" value="Genomic_DNA"/>
</dbReference>
<keyword evidence="4" id="KW-0805">Transcription regulation</keyword>
<name>A0ABQ5YBA8_9NEIS</name>
<dbReference type="InterPro" id="IPR036390">
    <property type="entry name" value="WH_DNA-bd_sf"/>
</dbReference>
<dbReference type="SMART" id="SM00345">
    <property type="entry name" value="HTH_GNTR"/>
    <property type="match status" value="1"/>
</dbReference>
<dbReference type="PANTHER" id="PTHR46577:SF1">
    <property type="entry name" value="HTH-TYPE TRANSCRIPTIONAL REGULATORY PROTEIN GABR"/>
    <property type="match status" value="1"/>
</dbReference>
<accession>A0ABQ5YBA8</accession>
<organism evidence="8 9">
    <name type="scientific">Chitinimonas prasina</name>
    <dbReference type="NCBI Taxonomy" id="1434937"/>
    <lineage>
        <taxon>Bacteria</taxon>
        <taxon>Pseudomonadati</taxon>
        <taxon>Pseudomonadota</taxon>
        <taxon>Betaproteobacteria</taxon>
        <taxon>Neisseriales</taxon>
        <taxon>Chitinibacteraceae</taxon>
        <taxon>Chitinimonas</taxon>
    </lineage>
</organism>
<dbReference type="InterPro" id="IPR000524">
    <property type="entry name" value="Tscrpt_reg_HTH_GntR"/>
</dbReference>
<reference evidence="9" key="1">
    <citation type="journal article" date="2019" name="Int. J. Syst. Evol. Microbiol.">
        <title>The Global Catalogue of Microorganisms (GCM) 10K type strain sequencing project: providing services to taxonomists for standard genome sequencing and annotation.</title>
        <authorList>
            <consortium name="The Broad Institute Genomics Platform"/>
            <consortium name="The Broad Institute Genome Sequencing Center for Infectious Disease"/>
            <person name="Wu L."/>
            <person name="Ma J."/>
        </authorList>
    </citation>
    <scope>NUCLEOTIDE SEQUENCE [LARGE SCALE GENOMIC DNA]</scope>
    <source>
        <strain evidence="9">NBRC 110044</strain>
    </source>
</reference>
<keyword evidence="3" id="KW-0663">Pyridoxal phosphate</keyword>
<protein>
    <recommendedName>
        <fullName evidence="2">Putative 8-amino-7-oxononanoate synthase</fullName>
    </recommendedName>
</protein>
<dbReference type="InterPro" id="IPR015424">
    <property type="entry name" value="PyrdxlP-dep_Trfase"/>
</dbReference>
<proteinExistence type="inferred from homology"/>
<dbReference type="Gene3D" id="1.10.10.10">
    <property type="entry name" value="Winged helix-like DNA-binding domain superfamily/Winged helix DNA-binding domain"/>
    <property type="match status" value="1"/>
</dbReference>
<dbReference type="InterPro" id="IPR004839">
    <property type="entry name" value="Aminotransferase_I/II_large"/>
</dbReference>
<feature type="domain" description="HTH gntR-type" evidence="7">
    <location>
        <begin position="19"/>
        <end position="87"/>
    </location>
</feature>
<keyword evidence="6" id="KW-0804">Transcription</keyword>
<dbReference type="Proteomes" id="UP001156706">
    <property type="component" value="Unassembled WGS sequence"/>
</dbReference>
<dbReference type="SUPFAM" id="SSF46785">
    <property type="entry name" value="Winged helix' DNA-binding domain"/>
    <property type="match status" value="1"/>
</dbReference>
<evidence type="ECO:0000259" key="7">
    <source>
        <dbReference type="PROSITE" id="PS50949"/>
    </source>
</evidence>
<gene>
    <name evidence="8" type="ORF">GCM10007907_10300</name>
</gene>
<dbReference type="RefSeq" id="WP_284195371.1">
    <property type="nucleotide sequence ID" value="NZ_BSOG01000001.1"/>
</dbReference>
<dbReference type="Pfam" id="PF00392">
    <property type="entry name" value="GntR"/>
    <property type="match status" value="1"/>
</dbReference>
<dbReference type="CDD" id="cd00609">
    <property type="entry name" value="AAT_like"/>
    <property type="match status" value="1"/>
</dbReference>
<dbReference type="PROSITE" id="PS50949">
    <property type="entry name" value="HTH_GNTR"/>
    <property type="match status" value="1"/>
</dbReference>
<dbReference type="Gene3D" id="3.40.640.10">
    <property type="entry name" value="Type I PLP-dependent aspartate aminotransferase-like (Major domain)"/>
    <property type="match status" value="1"/>
</dbReference>
<evidence type="ECO:0000313" key="8">
    <source>
        <dbReference type="EMBL" id="GLR12240.1"/>
    </source>
</evidence>
<dbReference type="InterPro" id="IPR051446">
    <property type="entry name" value="HTH_trans_reg/aminotransferase"/>
</dbReference>
<evidence type="ECO:0000256" key="4">
    <source>
        <dbReference type="ARBA" id="ARBA00023015"/>
    </source>
</evidence>
<dbReference type="InterPro" id="IPR015421">
    <property type="entry name" value="PyrdxlP-dep_Trfase_major"/>
</dbReference>
<dbReference type="CDD" id="cd07377">
    <property type="entry name" value="WHTH_GntR"/>
    <property type="match status" value="1"/>
</dbReference>
<sequence>MTIPSLWLSLFRQTAAPGTSLREQLCRALRQAIANGTLAQHTRLPASRVLAADLGLSRVTVEAAYAQLETEGYLGRHVGQGTFVRIAIPRRETSVQGGVPAIGLGLSRRGEQIRRGGGCQDPLRPQAFCAGSPELRAFPADTWRQLLNRRLRQDSEALMRYGDPQGHPALRRAIAHYLGQSRGVRCSAEQVLVLTSSQQALQLLATMLLDTGDTVWVEEPGYRGAKTAFAAAGASLLPLPVDQDGLQFSPQSAAPRLICLTPSHQYPLGATLSLPRRLGLIDYARQHGSWLVEDDYDSEFHYDGQPLPAMQGLDAQQRVIYLGTFSKVLFPSLRLAYLVLPPALVEPMVTARTVQDGHCAQLAQAVTADFIEQGHFAAHLRQMRQLYRSRRDTLQTLLTTHLPWLSPQATNGGLQLAASLPTGWELPLSRQAAALGIATPSLSSLYLGTPRQEGWLLGYAALTPDEMAGAVKVLAGMKRPG</sequence>
<evidence type="ECO:0000256" key="6">
    <source>
        <dbReference type="ARBA" id="ARBA00023163"/>
    </source>
</evidence>
<evidence type="ECO:0000313" key="9">
    <source>
        <dbReference type="Proteomes" id="UP001156706"/>
    </source>
</evidence>
<comment type="similarity">
    <text evidence="1">In the C-terminal section; belongs to the class-I pyridoxal-phosphate-dependent aminotransferase family.</text>
</comment>
<dbReference type="InterPro" id="IPR036388">
    <property type="entry name" value="WH-like_DNA-bd_sf"/>
</dbReference>
<keyword evidence="5" id="KW-0238">DNA-binding</keyword>
<dbReference type="Pfam" id="PF00155">
    <property type="entry name" value="Aminotran_1_2"/>
    <property type="match status" value="1"/>
</dbReference>
<evidence type="ECO:0000256" key="3">
    <source>
        <dbReference type="ARBA" id="ARBA00022898"/>
    </source>
</evidence>
<evidence type="ECO:0000256" key="5">
    <source>
        <dbReference type="ARBA" id="ARBA00023125"/>
    </source>
</evidence>